<evidence type="ECO:0000313" key="2">
    <source>
        <dbReference type="EMBL" id="KAF2232974.1"/>
    </source>
</evidence>
<organism evidence="2 3">
    <name type="scientific">Viridothelium virens</name>
    <name type="common">Speckled blister lichen</name>
    <name type="synonym">Trypethelium virens</name>
    <dbReference type="NCBI Taxonomy" id="1048519"/>
    <lineage>
        <taxon>Eukaryota</taxon>
        <taxon>Fungi</taxon>
        <taxon>Dikarya</taxon>
        <taxon>Ascomycota</taxon>
        <taxon>Pezizomycotina</taxon>
        <taxon>Dothideomycetes</taxon>
        <taxon>Dothideomycetes incertae sedis</taxon>
        <taxon>Trypetheliales</taxon>
        <taxon>Trypetheliaceae</taxon>
        <taxon>Viridothelium</taxon>
    </lineage>
</organism>
<evidence type="ECO:0000313" key="3">
    <source>
        <dbReference type="Proteomes" id="UP000800092"/>
    </source>
</evidence>
<dbReference type="EMBL" id="ML991811">
    <property type="protein sequence ID" value="KAF2232974.1"/>
    <property type="molecule type" value="Genomic_DNA"/>
</dbReference>
<gene>
    <name evidence="2" type="ORF">EV356DRAFT_504715</name>
</gene>
<dbReference type="Proteomes" id="UP000800092">
    <property type="component" value="Unassembled WGS sequence"/>
</dbReference>
<feature type="compositionally biased region" description="Low complexity" evidence="1">
    <location>
        <begin position="24"/>
        <end position="37"/>
    </location>
</feature>
<feature type="region of interest" description="Disordered" evidence="1">
    <location>
        <begin position="1"/>
        <end position="89"/>
    </location>
</feature>
<sequence>MSNQSNNRWREGRPQSLNAPPPQQHQRQQQHQAPSHAQTDRANATASPRPGSQSQSRHTPSASQGRAPLASQAGNTTSTGNAWGAEGGDKGRAAVMSVSGEDKAKVLGTGKEFNGDEVRSFLRRDVVPEGVEMKKGAASSARSGLMGNGQDFWTVLRKQVTDLEQGKR</sequence>
<keyword evidence="3" id="KW-1185">Reference proteome</keyword>
<protein>
    <submittedName>
        <fullName evidence="2">Uncharacterized protein</fullName>
    </submittedName>
</protein>
<name>A0A6A6H4E1_VIRVR</name>
<accession>A0A6A6H4E1</accession>
<feature type="compositionally biased region" description="Polar residues" evidence="1">
    <location>
        <begin position="40"/>
        <end position="64"/>
    </location>
</feature>
<proteinExistence type="predicted"/>
<evidence type="ECO:0000256" key="1">
    <source>
        <dbReference type="SAM" id="MobiDB-lite"/>
    </source>
</evidence>
<reference evidence="2" key="1">
    <citation type="journal article" date="2020" name="Stud. Mycol.">
        <title>101 Dothideomycetes genomes: a test case for predicting lifestyles and emergence of pathogens.</title>
        <authorList>
            <person name="Haridas S."/>
            <person name="Albert R."/>
            <person name="Binder M."/>
            <person name="Bloem J."/>
            <person name="Labutti K."/>
            <person name="Salamov A."/>
            <person name="Andreopoulos B."/>
            <person name="Baker S."/>
            <person name="Barry K."/>
            <person name="Bills G."/>
            <person name="Bluhm B."/>
            <person name="Cannon C."/>
            <person name="Castanera R."/>
            <person name="Culley D."/>
            <person name="Daum C."/>
            <person name="Ezra D."/>
            <person name="Gonzalez J."/>
            <person name="Henrissat B."/>
            <person name="Kuo A."/>
            <person name="Liang C."/>
            <person name="Lipzen A."/>
            <person name="Lutzoni F."/>
            <person name="Magnuson J."/>
            <person name="Mondo S."/>
            <person name="Nolan M."/>
            <person name="Ohm R."/>
            <person name="Pangilinan J."/>
            <person name="Park H.-J."/>
            <person name="Ramirez L."/>
            <person name="Alfaro M."/>
            <person name="Sun H."/>
            <person name="Tritt A."/>
            <person name="Yoshinaga Y."/>
            <person name="Zwiers L.-H."/>
            <person name="Turgeon B."/>
            <person name="Goodwin S."/>
            <person name="Spatafora J."/>
            <person name="Crous P."/>
            <person name="Grigoriev I."/>
        </authorList>
    </citation>
    <scope>NUCLEOTIDE SEQUENCE</scope>
    <source>
        <strain evidence="2">Tuck. ex Michener</strain>
    </source>
</reference>
<dbReference type="AlphaFoldDB" id="A0A6A6H4E1"/>
<dbReference type="OrthoDB" id="5598843at2759"/>
<feature type="compositionally biased region" description="Polar residues" evidence="1">
    <location>
        <begin position="72"/>
        <end position="81"/>
    </location>
</feature>